<name>A0AAW0F5I0_9TRYP</name>
<dbReference type="Gene3D" id="3.10.20.30">
    <property type="match status" value="1"/>
</dbReference>
<organism evidence="6 7">
    <name type="scientific">Novymonas esmeraldas</name>
    <dbReference type="NCBI Taxonomy" id="1808958"/>
    <lineage>
        <taxon>Eukaryota</taxon>
        <taxon>Discoba</taxon>
        <taxon>Euglenozoa</taxon>
        <taxon>Kinetoplastea</taxon>
        <taxon>Metakinetoplastina</taxon>
        <taxon>Trypanosomatida</taxon>
        <taxon>Trypanosomatidae</taxon>
        <taxon>Novymonas</taxon>
    </lineage>
</organism>
<accession>A0AAW0F5I0</accession>
<dbReference type="InterPro" id="IPR001055">
    <property type="entry name" value="Adrenodoxin-like"/>
</dbReference>
<dbReference type="GO" id="GO:0046872">
    <property type="term" value="F:metal ion binding"/>
    <property type="evidence" value="ECO:0007669"/>
    <property type="project" value="UniProtKB-KW"/>
</dbReference>
<protein>
    <submittedName>
        <fullName evidence="6">Ferredoxin, 2fe-2s-like protein</fullName>
    </submittedName>
</protein>
<evidence type="ECO:0000256" key="2">
    <source>
        <dbReference type="ARBA" id="ARBA00022723"/>
    </source>
</evidence>
<dbReference type="InterPro" id="IPR012675">
    <property type="entry name" value="Beta-grasp_dom_sf"/>
</dbReference>
<keyword evidence="4" id="KW-0411">Iron-sulfur</keyword>
<dbReference type="InterPro" id="IPR036010">
    <property type="entry name" value="2Fe-2S_ferredoxin-like_sf"/>
</dbReference>
<dbReference type="GO" id="GO:0051537">
    <property type="term" value="F:2 iron, 2 sulfur cluster binding"/>
    <property type="evidence" value="ECO:0007669"/>
    <property type="project" value="UniProtKB-KW"/>
</dbReference>
<keyword evidence="7" id="KW-1185">Reference proteome</keyword>
<evidence type="ECO:0000256" key="4">
    <source>
        <dbReference type="ARBA" id="ARBA00023014"/>
    </source>
</evidence>
<evidence type="ECO:0000256" key="1">
    <source>
        <dbReference type="ARBA" id="ARBA00022714"/>
    </source>
</evidence>
<dbReference type="InterPro" id="IPR001041">
    <property type="entry name" value="2Fe-2S_ferredoxin-type"/>
</dbReference>
<sequence>MHARRGGLSLVASIVRGGGRRHITTVDPGVTCGDSTAAPSTACSSSSSAAEFPLVVPGKVHVRIRASDGATHERLFNDGDNMMEAIRDDGTLPVDVPGACNGTCKCSTCHVLLPSAEWMERVGRLCPVSDAEQDCLDKAPGVTDASRLSCQLTLAEELNGLEVQLPQTTIDVRWQAALRRSVKK</sequence>
<evidence type="ECO:0000313" key="7">
    <source>
        <dbReference type="Proteomes" id="UP001430356"/>
    </source>
</evidence>
<proteinExistence type="predicted"/>
<gene>
    <name evidence="6" type="ORF">NESM_000215600</name>
</gene>
<dbReference type="PANTHER" id="PTHR23426:SF63">
    <property type="entry name" value="TRANSFER PROTEIN, PUTATIVE-RELATED"/>
    <property type="match status" value="1"/>
</dbReference>
<reference evidence="6 7" key="1">
    <citation type="journal article" date="2021" name="MBio">
        <title>A New Model Trypanosomatid, Novymonas esmeraldas: Genomic Perception of Its 'Candidatus Pandoraea novymonadis' Endosymbiont.</title>
        <authorList>
            <person name="Zakharova A."/>
            <person name="Saura A."/>
            <person name="Butenko A."/>
            <person name="Podesvova L."/>
            <person name="Warmusova S."/>
            <person name="Kostygov A.Y."/>
            <person name="Nenarokova A."/>
            <person name="Lukes J."/>
            <person name="Opperdoes F.R."/>
            <person name="Yurchenko V."/>
        </authorList>
    </citation>
    <scope>NUCLEOTIDE SEQUENCE [LARGE SCALE GENOMIC DNA]</scope>
    <source>
        <strain evidence="6 7">E262AT.01</strain>
    </source>
</reference>
<dbReference type="Proteomes" id="UP001430356">
    <property type="component" value="Unassembled WGS sequence"/>
</dbReference>
<keyword evidence="2" id="KW-0479">Metal-binding</keyword>
<dbReference type="AlphaFoldDB" id="A0AAW0F5I0"/>
<feature type="domain" description="2Fe-2S ferredoxin-type" evidence="5">
    <location>
        <begin position="60"/>
        <end position="169"/>
    </location>
</feature>
<dbReference type="SUPFAM" id="SSF54292">
    <property type="entry name" value="2Fe-2S ferredoxin-like"/>
    <property type="match status" value="1"/>
</dbReference>
<dbReference type="GO" id="GO:0140647">
    <property type="term" value="P:P450-containing electron transport chain"/>
    <property type="evidence" value="ECO:0007669"/>
    <property type="project" value="InterPro"/>
</dbReference>
<evidence type="ECO:0000313" key="6">
    <source>
        <dbReference type="EMBL" id="KAK7201518.1"/>
    </source>
</evidence>
<evidence type="ECO:0000256" key="3">
    <source>
        <dbReference type="ARBA" id="ARBA00023004"/>
    </source>
</evidence>
<dbReference type="Pfam" id="PF00111">
    <property type="entry name" value="Fer2"/>
    <property type="match status" value="1"/>
</dbReference>
<comment type="caution">
    <text evidence="6">The sequence shown here is derived from an EMBL/GenBank/DDBJ whole genome shotgun (WGS) entry which is preliminary data.</text>
</comment>
<dbReference type="EMBL" id="JAECZO010000016">
    <property type="protein sequence ID" value="KAK7201518.1"/>
    <property type="molecule type" value="Genomic_DNA"/>
</dbReference>
<keyword evidence="1" id="KW-0001">2Fe-2S</keyword>
<evidence type="ECO:0000259" key="5">
    <source>
        <dbReference type="PROSITE" id="PS51085"/>
    </source>
</evidence>
<keyword evidence="3" id="KW-0408">Iron</keyword>
<dbReference type="PANTHER" id="PTHR23426">
    <property type="entry name" value="FERREDOXIN/ADRENODOXIN"/>
    <property type="match status" value="1"/>
</dbReference>
<dbReference type="GO" id="GO:0009055">
    <property type="term" value="F:electron transfer activity"/>
    <property type="evidence" value="ECO:0007669"/>
    <property type="project" value="TreeGrafter"/>
</dbReference>
<dbReference type="PROSITE" id="PS51085">
    <property type="entry name" value="2FE2S_FER_2"/>
    <property type="match status" value="1"/>
</dbReference>
<dbReference type="GO" id="GO:0005739">
    <property type="term" value="C:mitochondrion"/>
    <property type="evidence" value="ECO:0007669"/>
    <property type="project" value="TreeGrafter"/>
</dbReference>